<feature type="transmembrane region" description="Helical" evidence="5">
    <location>
        <begin position="408"/>
        <end position="429"/>
    </location>
</feature>
<dbReference type="Gene3D" id="1.20.1250.20">
    <property type="entry name" value="MFS general substrate transporter like domains"/>
    <property type="match status" value="1"/>
</dbReference>
<dbReference type="FunFam" id="1.20.1250.20:FF:000318">
    <property type="entry name" value="MFS multidrug transporter, putative"/>
    <property type="match status" value="1"/>
</dbReference>
<comment type="subcellular location">
    <subcellularLocation>
        <location evidence="1">Membrane</location>
        <topology evidence="1">Multi-pass membrane protein</topology>
    </subcellularLocation>
</comment>
<evidence type="ECO:0000256" key="5">
    <source>
        <dbReference type="SAM" id="Phobius"/>
    </source>
</evidence>
<sequence length="565" mass="62507">MSQLQQSTSKQDFAAQDLTAPEYDLGVLSDANSSDVEIGHRATNISIGAAETLPQEHRDYLIQRHGTLDLDPIPSNDPADPYNWPSWKKMANLVVVGFHAMMTTFIAAAIIPVYESIAEDFGTTITRASYLTSLQIMILGWSPLFWRPISYRYGRRPVWLISTIGSLVFNIGCAQSKSYSTMAVCRAFTAFFISPAIAIGSGVVTETYFKKQRAQFMGVWTLLVTLEKTGTPKAKLTVIGPPMGPFIMGFVAYQTGDYRWIYYTLAIVNGIQFIAYIFLGPETRYVRRGVEHHGSAFKQEYLTFGRLDPNPLKLYEFIQPLELIRYASIWIPTLSYTFVFGFCSVLLTVEIPQLFVPKFGFNPQQIGLQFLGVVIGSIIGEQIGGKLSDVWMGRKAKSLGYRSPQPEYRLWLSYGGFLLAMVGLIIFGVRFEQTPEGHWNVTPIVGIAIAAVGNQIVTTTLVTYAIDCHVEHSASIGVFVNAIRSTWGFIGPFWFPDMLASLGGSGSGGLMAGLIFVLSWVPIVILQWRGATWRKTAASSSPRLAEKEAVAKDEDVVNEARASGP</sequence>
<feature type="transmembrane region" description="Helical" evidence="5">
    <location>
        <begin position="507"/>
        <end position="526"/>
    </location>
</feature>
<dbReference type="Pfam" id="PF07690">
    <property type="entry name" value="MFS_1"/>
    <property type="match status" value="1"/>
</dbReference>
<dbReference type="InterPro" id="IPR020846">
    <property type="entry name" value="MFS_dom"/>
</dbReference>
<dbReference type="Proteomes" id="UP000070133">
    <property type="component" value="Unassembled WGS sequence"/>
</dbReference>
<organism evidence="7 8">
    <name type="scientific">Pseudocercospora eumusae</name>
    <dbReference type="NCBI Taxonomy" id="321146"/>
    <lineage>
        <taxon>Eukaryota</taxon>
        <taxon>Fungi</taxon>
        <taxon>Dikarya</taxon>
        <taxon>Ascomycota</taxon>
        <taxon>Pezizomycotina</taxon>
        <taxon>Dothideomycetes</taxon>
        <taxon>Dothideomycetidae</taxon>
        <taxon>Mycosphaerellales</taxon>
        <taxon>Mycosphaerellaceae</taxon>
        <taxon>Pseudocercospora</taxon>
    </lineage>
</organism>
<evidence type="ECO:0000313" key="7">
    <source>
        <dbReference type="EMBL" id="KXT02868.1"/>
    </source>
</evidence>
<gene>
    <name evidence="7" type="ORF">AC578_1811</name>
</gene>
<evidence type="ECO:0000256" key="4">
    <source>
        <dbReference type="ARBA" id="ARBA00023136"/>
    </source>
</evidence>
<accession>A0A139HK37</accession>
<feature type="transmembrane region" description="Helical" evidence="5">
    <location>
        <begin position="93"/>
        <end position="114"/>
    </location>
</feature>
<dbReference type="SUPFAM" id="SSF103473">
    <property type="entry name" value="MFS general substrate transporter"/>
    <property type="match status" value="1"/>
</dbReference>
<evidence type="ECO:0000313" key="8">
    <source>
        <dbReference type="Proteomes" id="UP000070133"/>
    </source>
</evidence>
<name>A0A139HK37_9PEZI</name>
<dbReference type="GO" id="GO:0022857">
    <property type="term" value="F:transmembrane transporter activity"/>
    <property type="evidence" value="ECO:0007669"/>
    <property type="project" value="InterPro"/>
</dbReference>
<keyword evidence="8" id="KW-1185">Reference proteome</keyword>
<feature type="transmembrane region" description="Helical" evidence="5">
    <location>
        <begin position="260"/>
        <end position="279"/>
    </location>
</feature>
<dbReference type="InterPro" id="IPR011701">
    <property type="entry name" value="MFS"/>
</dbReference>
<reference evidence="7 8" key="1">
    <citation type="submission" date="2015-07" db="EMBL/GenBank/DDBJ databases">
        <title>Comparative genomics of the Sigatoka disease complex on banana suggests a link between parallel evolutionary changes in Pseudocercospora fijiensis and Pseudocercospora eumusae and increased virulence on the banana host.</title>
        <authorList>
            <person name="Chang T.-C."/>
            <person name="Salvucci A."/>
            <person name="Crous P.W."/>
            <person name="Stergiopoulos I."/>
        </authorList>
    </citation>
    <scope>NUCLEOTIDE SEQUENCE [LARGE SCALE GENOMIC DNA]</scope>
    <source>
        <strain evidence="7 8">CBS 114824</strain>
    </source>
</reference>
<keyword evidence="4 5" id="KW-0472">Membrane</keyword>
<dbReference type="EMBL" id="LFZN01000036">
    <property type="protein sequence ID" value="KXT02868.1"/>
    <property type="molecule type" value="Genomic_DNA"/>
</dbReference>
<dbReference type="InterPro" id="IPR036259">
    <property type="entry name" value="MFS_trans_sf"/>
</dbReference>
<evidence type="ECO:0000256" key="3">
    <source>
        <dbReference type="ARBA" id="ARBA00022989"/>
    </source>
</evidence>
<dbReference type="PANTHER" id="PTHR23502:SF2">
    <property type="entry name" value="TRANSPORTER, PUTATIVE (AFU_ORTHOLOGUE AFUA_2G08910)-RELATED"/>
    <property type="match status" value="1"/>
</dbReference>
<keyword evidence="3 5" id="KW-1133">Transmembrane helix</keyword>
<dbReference type="GO" id="GO:0005886">
    <property type="term" value="C:plasma membrane"/>
    <property type="evidence" value="ECO:0007669"/>
    <property type="project" value="TreeGrafter"/>
</dbReference>
<feature type="transmembrane region" description="Helical" evidence="5">
    <location>
        <begin position="323"/>
        <end position="347"/>
    </location>
</feature>
<protein>
    <recommendedName>
        <fullName evidence="6">Major facilitator superfamily (MFS) profile domain-containing protein</fullName>
    </recommendedName>
</protein>
<feature type="transmembrane region" description="Helical" evidence="5">
    <location>
        <begin position="476"/>
        <end position="495"/>
    </location>
</feature>
<dbReference type="PROSITE" id="PS50850">
    <property type="entry name" value="MFS"/>
    <property type="match status" value="1"/>
</dbReference>
<comment type="caution">
    <text evidence="7">The sequence shown here is derived from an EMBL/GenBank/DDBJ whole genome shotgun (WGS) entry which is preliminary data.</text>
</comment>
<evidence type="ECO:0000256" key="1">
    <source>
        <dbReference type="ARBA" id="ARBA00004141"/>
    </source>
</evidence>
<proteinExistence type="predicted"/>
<keyword evidence="2 5" id="KW-0812">Transmembrane</keyword>
<dbReference type="AlphaFoldDB" id="A0A139HK37"/>
<dbReference type="PANTHER" id="PTHR23502">
    <property type="entry name" value="MAJOR FACILITATOR SUPERFAMILY"/>
    <property type="match status" value="1"/>
</dbReference>
<feature type="transmembrane region" description="Helical" evidence="5">
    <location>
        <begin position="126"/>
        <end position="146"/>
    </location>
</feature>
<dbReference type="OrthoDB" id="2110130at2759"/>
<feature type="domain" description="Major facilitator superfamily (MFS) profile" evidence="6">
    <location>
        <begin position="92"/>
        <end position="531"/>
    </location>
</feature>
<feature type="transmembrane region" description="Helical" evidence="5">
    <location>
        <begin position="367"/>
        <end position="387"/>
    </location>
</feature>
<feature type="transmembrane region" description="Helical" evidence="5">
    <location>
        <begin position="189"/>
        <end position="209"/>
    </location>
</feature>
<feature type="transmembrane region" description="Helical" evidence="5">
    <location>
        <begin position="441"/>
        <end position="464"/>
    </location>
</feature>
<evidence type="ECO:0000256" key="2">
    <source>
        <dbReference type="ARBA" id="ARBA00022692"/>
    </source>
</evidence>
<evidence type="ECO:0000259" key="6">
    <source>
        <dbReference type="PROSITE" id="PS50850"/>
    </source>
</evidence>